<dbReference type="InterPro" id="IPR032466">
    <property type="entry name" value="Metal_Hydrolase"/>
</dbReference>
<dbReference type="HAMAP" id="MF_01518">
    <property type="entry name" value="Adenine_deamin"/>
    <property type="match status" value="1"/>
</dbReference>
<dbReference type="EMBL" id="FOSB01000003">
    <property type="protein sequence ID" value="SFJ59951.1"/>
    <property type="molecule type" value="Genomic_DNA"/>
</dbReference>
<evidence type="ECO:0000313" key="12">
    <source>
        <dbReference type="Proteomes" id="UP000183557"/>
    </source>
</evidence>
<dbReference type="InterPro" id="IPR026912">
    <property type="entry name" value="Adenine_deam_C"/>
</dbReference>
<dbReference type="EC" id="3.5.4.2" evidence="3 8"/>
<dbReference type="Gene3D" id="2.30.40.10">
    <property type="entry name" value="Urease, subunit C, domain 1"/>
    <property type="match status" value="1"/>
</dbReference>
<name>A0A1I3SQP6_HALDA</name>
<dbReference type="OrthoDB" id="9775607at2"/>
<comment type="catalytic activity">
    <reaction evidence="6 8">
        <text>adenine + H2O + H(+) = hypoxanthine + NH4(+)</text>
        <dbReference type="Rhea" id="RHEA:23688"/>
        <dbReference type="ChEBI" id="CHEBI:15377"/>
        <dbReference type="ChEBI" id="CHEBI:15378"/>
        <dbReference type="ChEBI" id="CHEBI:16708"/>
        <dbReference type="ChEBI" id="CHEBI:17368"/>
        <dbReference type="ChEBI" id="CHEBI:28938"/>
        <dbReference type="EC" id="3.5.4.2"/>
    </reaction>
</comment>
<proteinExistence type="inferred from homology"/>
<evidence type="ECO:0000256" key="3">
    <source>
        <dbReference type="ARBA" id="ARBA00012782"/>
    </source>
</evidence>
<evidence type="ECO:0000256" key="7">
    <source>
        <dbReference type="ARBA" id="ARBA00069718"/>
    </source>
</evidence>
<feature type="domain" description="Adenine deaminase C-terminal" evidence="10">
    <location>
        <begin position="401"/>
        <end position="568"/>
    </location>
</feature>
<comment type="cofactor">
    <cofactor evidence="1 8">
        <name>Mn(2+)</name>
        <dbReference type="ChEBI" id="CHEBI:29035"/>
    </cofactor>
</comment>
<evidence type="ECO:0000256" key="8">
    <source>
        <dbReference type="HAMAP-Rule" id="MF_01518"/>
    </source>
</evidence>
<sequence>MNIDTITKQIKVASKKMPADIVIKNAKIIDVFNGGIFQMDAAITDGYFAGFGEFEGREVIDAEGQYMAPSFIDSHVHIESSMVPPSEFAKVVIPHGVTTVITDPHEIANVSGSEGIQFMLDDAKETPLDFHFMLPSSVPATPFETSGAELQASDLQPLLKDPQVLGLGEVMDYASLRDAAPDLLEKIVQTIKRGGSIDGHLAGLDEEAVDLYSSAGVQTDHECTTPQEAFTRLQRGMYVSFREGSAAKNLLALLPAVTEKNARRCLFCTDDKHVDDLINEGSIDHHIRLAITSGLDPLTAIQMATLNAAECYGLKHKGAIAPGYIADFLLFEDLYDLKVTQVFKEGKKVASHGTFHKEIQHIAKTKKITNSVHIPELSKEQLRIPMNTSQKGNVIKINKNQLITDHLIEKVEVESGYFQSSVQNDQLKLVVVERHSRTGNIGLGIVKGMGMKKGAMATTIAHDSHNIIAVGTNDEDLIKAIKHIRDIGGGMTLFNEGKHLTSLPLSIAGLMSDQGYKKVAQQLTEIHKALAHLGFKKDFNPFHTLSFLALPVIPSLKLTDKGLYSTKEAKHIPVSL</sequence>
<dbReference type="InterPro" id="IPR006679">
    <property type="entry name" value="Adenine_deam"/>
</dbReference>
<reference evidence="12" key="1">
    <citation type="submission" date="2016-10" db="EMBL/GenBank/DDBJ databases">
        <authorList>
            <person name="Varghese N."/>
            <person name="Submissions S."/>
        </authorList>
    </citation>
    <scope>NUCLEOTIDE SEQUENCE [LARGE SCALE GENOMIC DNA]</scope>
    <source>
        <strain evidence="12">CGMCC 1.3704</strain>
    </source>
</reference>
<protein>
    <recommendedName>
        <fullName evidence="7 8">Adenine deaminase</fullName>
        <shortName evidence="8">Adenase</shortName>
        <shortName evidence="8">Adenine aminase</shortName>
        <ecNumber evidence="3 8">3.5.4.2</ecNumber>
    </recommendedName>
</protein>
<dbReference type="FunFam" id="3.20.20.140:FF:000016">
    <property type="entry name" value="Adenine deaminase"/>
    <property type="match status" value="1"/>
</dbReference>
<dbReference type="InterPro" id="IPR011059">
    <property type="entry name" value="Metal-dep_hydrolase_composite"/>
</dbReference>
<comment type="similarity">
    <text evidence="2 8">Belongs to the metallo-dependent hydrolases superfamily. Adenine deaminase family.</text>
</comment>
<dbReference type="PANTHER" id="PTHR11113">
    <property type="entry name" value="N-ACETYLGLUCOSAMINE-6-PHOSPHATE DEACETYLASE"/>
    <property type="match status" value="1"/>
</dbReference>
<dbReference type="Pfam" id="PF01979">
    <property type="entry name" value="Amidohydro_1"/>
    <property type="match status" value="1"/>
</dbReference>
<dbReference type="RefSeq" id="WP_139207298.1">
    <property type="nucleotide sequence ID" value="NZ_FOSB01000003.1"/>
</dbReference>
<dbReference type="CDD" id="cd01295">
    <property type="entry name" value="AdeC"/>
    <property type="match status" value="1"/>
</dbReference>
<accession>A0A1I3SQP6</accession>
<evidence type="ECO:0000256" key="1">
    <source>
        <dbReference type="ARBA" id="ARBA00001936"/>
    </source>
</evidence>
<evidence type="ECO:0000259" key="9">
    <source>
        <dbReference type="Pfam" id="PF01979"/>
    </source>
</evidence>
<evidence type="ECO:0000256" key="6">
    <source>
        <dbReference type="ARBA" id="ARBA00047720"/>
    </source>
</evidence>
<dbReference type="Proteomes" id="UP000183557">
    <property type="component" value="Unassembled WGS sequence"/>
</dbReference>
<keyword evidence="12" id="KW-1185">Reference proteome</keyword>
<evidence type="ECO:0000259" key="10">
    <source>
        <dbReference type="Pfam" id="PF13382"/>
    </source>
</evidence>
<feature type="domain" description="Amidohydrolase-related" evidence="9">
    <location>
        <begin position="67"/>
        <end position="349"/>
    </location>
</feature>
<evidence type="ECO:0000313" key="11">
    <source>
        <dbReference type="EMBL" id="SFJ59951.1"/>
    </source>
</evidence>
<dbReference type="NCBIfam" id="TIGR01178">
    <property type="entry name" value="ade"/>
    <property type="match status" value="1"/>
</dbReference>
<evidence type="ECO:0000256" key="4">
    <source>
        <dbReference type="ARBA" id="ARBA00022801"/>
    </source>
</evidence>
<dbReference type="SUPFAM" id="SSF51338">
    <property type="entry name" value="Composite domain of metallo-dependent hydrolases"/>
    <property type="match status" value="1"/>
</dbReference>
<dbReference type="GO" id="GO:0000034">
    <property type="term" value="F:adenine deaminase activity"/>
    <property type="evidence" value="ECO:0007669"/>
    <property type="project" value="UniProtKB-UniRule"/>
</dbReference>
<evidence type="ECO:0000256" key="2">
    <source>
        <dbReference type="ARBA" id="ARBA00006773"/>
    </source>
</evidence>
<organism evidence="11 12">
    <name type="scientific">Halobacillus dabanensis</name>
    <dbReference type="NCBI Taxonomy" id="240302"/>
    <lineage>
        <taxon>Bacteria</taxon>
        <taxon>Bacillati</taxon>
        <taxon>Bacillota</taxon>
        <taxon>Bacilli</taxon>
        <taxon>Bacillales</taxon>
        <taxon>Bacillaceae</taxon>
        <taxon>Halobacillus</taxon>
    </lineage>
</organism>
<keyword evidence="5 8" id="KW-0464">Manganese</keyword>
<evidence type="ECO:0000256" key="5">
    <source>
        <dbReference type="ARBA" id="ARBA00023211"/>
    </source>
</evidence>
<keyword evidence="4 8" id="KW-0378">Hydrolase</keyword>
<dbReference type="Gene3D" id="3.20.20.140">
    <property type="entry name" value="Metal-dependent hydrolases"/>
    <property type="match status" value="1"/>
</dbReference>
<gene>
    <name evidence="8" type="primary">ade</name>
    <name evidence="11" type="ORF">SAMN04487936_10319</name>
</gene>
<dbReference type="AlphaFoldDB" id="A0A1I3SQP6"/>
<dbReference type="Pfam" id="PF13382">
    <property type="entry name" value="Adenine_deam_C"/>
    <property type="match status" value="1"/>
</dbReference>
<dbReference type="PANTHER" id="PTHR11113:SF2">
    <property type="entry name" value="ADENINE DEAMINASE"/>
    <property type="match status" value="1"/>
</dbReference>
<dbReference type="InterPro" id="IPR006680">
    <property type="entry name" value="Amidohydro-rel"/>
</dbReference>
<dbReference type="SUPFAM" id="SSF51556">
    <property type="entry name" value="Metallo-dependent hydrolases"/>
    <property type="match status" value="1"/>
</dbReference>
<dbReference type="GO" id="GO:0006146">
    <property type="term" value="P:adenine catabolic process"/>
    <property type="evidence" value="ECO:0007669"/>
    <property type="project" value="InterPro"/>
</dbReference>